<dbReference type="EMBL" id="MK798144">
    <property type="protein sequence ID" value="QDH45763.1"/>
    <property type="molecule type" value="Genomic_DNA"/>
</dbReference>
<reference evidence="3 4" key="1">
    <citation type="submission" date="2019-04" db="EMBL/GenBank/DDBJ databases">
        <title>Complete genome sequence of Pantoea sp. infecting bacteriophage vB_PagM_PSKM.</title>
        <authorList>
            <person name="Truncaite L."/>
            <person name="Simoliuniene M."/>
            <person name="Zajanckauskaite A."/>
            <person name="Meskys R."/>
            <person name="Simoliunas E."/>
        </authorList>
    </citation>
    <scope>NUCLEOTIDE SEQUENCE [LARGE SCALE GENOMIC DNA]</scope>
    <source>
        <strain evidence="3">PSKM</strain>
    </source>
</reference>
<evidence type="ECO:0000313" key="3">
    <source>
        <dbReference type="EMBL" id="QDH45763.1"/>
    </source>
</evidence>
<accession>A0A513ZYI3</accession>
<proteinExistence type="predicted"/>
<feature type="region of interest" description="Disordered" evidence="1">
    <location>
        <begin position="223"/>
        <end position="243"/>
    </location>
</feature>
<evidence type="ECO:0000259" key="2">
    <source>
        <dbReference type="Pfam" id="PF04233"/>
    </source>
</evidence>
<evidence type="ECO:0000313" key="4">
    <source>
        <dbReference type="Proteomes" id="UP000318728"/>
    </source>
</evidence>
<dbReference type="Pfam" id="PF04233">
    <property type="entry name" value="Phage_Mu_F"/>
    <property type="match status" value="1"/>
</dbReference>
<dbReference type="NCBIfam" id="TIGR01641">
    <property type="entry name" value="phageSPP1_gp7"/>
    <property type="match status" value="1"/>
</dbReference>
<feature type="domain" description="Phage head morphogenesis" evidence="2">
    <location>
        <begin position="153"/>
        <end position="256"/>
    </location>
</feature>
<dbReference type="InterPro" id="IPR006528">
    <property type="entry name" value="Phage_head_morphogenesis_dom"/>
</dbReference>
<dbReference type="Proteomes" id="UP000318728">
    <property type="component" value="Segment"/>
</dbReference>
<keyword evidence="4" id="KW-1185">Reference proteome</keyword>
<protein>
    <submittedName>
        <fullName evidence="3">Head morphogenesis protein</fullName>
    </submittedName>
</protein>
<feature type="compositionally biased region" description="Basic and acidic residues" evidence="1">
    <location>
        <begin position="223"/>
        <end position="235"/>
    </location>
</feature>
<name>A0A513ZYI3_9CAUD</name>
<organism evidence="3 4">
    <name type="scientific">Pantoea phage vB_PagM_PSKM</name>
    <dbReference type="NCBI Taxonomy" id="2588094"/>
    <lineage>
        <taxon>Viruses</taxon>
        <taxon>Duplodnaviria</taxon>
        <taxon>Heunggongvirae</taxon>
        <taxon>Uroviricota</taxon>
        <taxon>Caudoviricetes</taxon>
        <taxon>Dibbivirus</taxon>
        <taxon>Dibbivirus PSKM</taxon>
    </lineage>
</organism>
<sequence length="270" mass="30428">MKLKRIIPVWKKPTASERQYAALLKGATDAYIREAKASFASLNFDTSIRADGIIDDLEAIFLHLRAVANSEFAGPIAQLPRIFSRVSAFNDTQWRRVIKVGTGFNFPASRDREATGLGINAYREEPWLDDLQSAWVSNNSDLIKTLPANMDAKIKQLVKSAVVNGTSAKNLADQIQEVYGNTRYRAELIAIDQIHKANAALTEHRQKDVGVTGYIWRGVEDGRERPEHKRREGQHFDWSNPPWDGHPGHPVRCRCWAEPDFTGSLFDVDS</sequence>
<gene>
    <name evidence="3" type="ORF">PSKM_gp06</name>
</gene>
<evidence type="ECO:0000256" key="1">
    <source>
        <dbReference type="SAM" id="MobiDB-lite"/>
    </source>
</evidence>